<dbReference type="OrthoDB" id="691673at2759"/>
<reference evidence="2" key="1">
    <citation type="journal article" date="2019" name="Database">
        <title>The radish genome database (RadishGD): an integrated information resource for radish genomics.</title>
        <authorList>
            <person name="Yu H.J."/>
            <person name="Baek S."/>
            <person name="Lee Y.J."/>
            <person name="Cho A."/>
            <person name="Mun J.H."/>
        </authorList>
    </citation>
    <scope>NUCLEOTIDE SEQUENCE [LARGE SCALE GENOMIC DNA]</scope>
    <source>
        <strain evidence="2">cv. WK10039</strain>
    </source>
</reference>
<protein>
    <submittedName>
        <fullName evidence="3">Trihelix transcription factor GT-4-like</fullName>
    </submittedName>
</protein>
<organism evidence="2 3">
    <name type="scientific">Raphanus sativus</name>
    <name type="common">Radish</name>
    <name type="synonym">Raphanus raphanistrum var. sativus</name>
    <dbReference type="NCBI Taxonomy" id="3726"/>
    <lineage>
        <taxon>Eukaryota</taxon>
        <taxon>Viridiplantae</taxon>
        <taxon>Streptophyta</taxon>
        <taxon>Embryophyta</taxon>
        <taxon>Tracheophyta</taxon>
        <taxon>Spermatophyta</taxon>
        <taxon>Magnoliopsida</taxon>
        <taxon>eudicotyledons</taxon>
        <taxon>Gunneridae</taxon>
        <taxon>Pentapetalae</taxon>
        <taxon>rosids</taxon>
        <taxon>malvids</taxon>
        <taxon>Brassicales</taxon>
        <taxon>Brassicaceae</taxon>
        <taxon>Brassiceae</taxon>
        <taxon>Raphanus</taxon>
    </lineage>
</organism>
<evidence type="ECO:0000313" key="3">
    <source>
        <dbReference type="RefSeq" id="XP_056846577.1"/>
    </source>
</evidence>
<dbReference type="GeneID" id="130497638"/>
<dbReference type="Pfam" id="PF26214">
    <property type="entry name" value="Ubiquitin_GT-1"/>
    <property type="match status" value="1"/>
</dbReference>
<keyword evidence="2" id="KW-1185">Reference proteome</keyword>
<dbReference type="InterPro" id="IPR058943">
    <property type="entry name" value="GT-1/4_C"/>
</dbReference>
<dbReference type="Proteomes" id="UP000504610">
    <property type="component" value="Chromosome 7"/>
</dbReference>
<dbReference type="RefSeq" id="XP_056846577.1">
    <property type="nucleotide sequence ID" value="XM_056990597.1"/>
</dbReference>
<sequence length="100" mass="11530">MVSCYVAGGDGQPFVGKIITMKYGDYRRRVGIDGTAEAIKEAKRIAVRVCHYDESDPLPVHQEEKVFYTEEDYREFLGLRGWTCLREFDGGFIIVHTMKY</sequence>
<evidence type="ECO:0000313" key="2">
    <source>
        <dbReference type="Proteomes" id="UP000504610"/>
    </source>
</evidence>
<evidence type="ECO:0000259" key="1">
    <source>
        <dbReference type="Pfam" id="PF26214"/>
    </source>
</evidence>
<dbReference type="KEGG" id="rsz:130497638"/>
<proteinExistence type="predicted"/>
<accession>A0A9W3C579</accession>
<gene>
    <name evidence="3" type="primary">LOC130497638</name>
</gene>
<dbReference type="AlphaFoldDB" id="A0A9W3C579"/>
<name>A0A9W3C579_RAPSA</name>
<reference evidence="3" key="2">
    <citation type="submission" date="2025-08" db="UniProtKB">
        <authorList>
            <consortium name="RefSeq"/>
        </authorList>
    </citation>
    <scope>IDENTIFICATION</scope>
    <source>
        <tissue evidence="3">Leaf</tissue>
    </source>
</reference>
<feature type="domain" description="GT-1/4-like C-terminal" evidence="1">
    <location>
        <begin position="45"/>
        <end position="90"/>
    </location>
</feature>